<dbReference type="SUPFAM" id="SSF51004">
    <property type="entry name" value="C-terminal (heme d1) domain of cytochrome cd1-nitrite reductase"/>
    <property type="match status" value="1"/>
</dbReference>
<protein>
    <recommendedName>
        <fullName evidence="3">40-residue YVTN family beta-propeller repeat protein</fullName>
    </recommendedName>
</protein>
<evidence type="ECO:0000313" key="1">
    <source>
        <dbReference type="EMBL" id="ADH98655.1"/>
    </source>
</evidence>
<dbReference type="RefSeq" id="WP_013172079.1">
    <property type="nucleotide sequence ID" value="NC_014219.1"/>
</dbReference>
<evidence type="ECO:0000313" key="2">
    <source>
        <dbReference type="Proteomes" id="UP000000271"/>
    </source>
</evidence>
<sequence length="336" mass="38106">MPFSQICLLISMLVFTGFSCGNNSNEIRLDVTDGDAVLIAHIKEPTLTLVDLDTNSIVFEEEMPFIISDMVYLDHMDTVIIAGQGESEIMYYNKVNRSFETLTDLREGINDLHYIPETMELYATNPLHNEIYRIIYCEDGTDRMQIDTFKTGEHPSSIAYDPGRDRLYVSNVYDHIIQVFDRHTLELIDAFHVLDRPNGLRIQGDSLYIGGHGTGGELNRDVHIVSLENHRLTNTVETGLMPVVIDYIDKQDDIIAINHGSHSIAAIDKETETVVHSKEVSFNPYFGLRYYDEYLVTTLDGHELIRLDSKTLETIHTIPVKPGPHSMIVLEGTDND</sequence>
<dbReference type="InterPro" id="IPR051200">
    <property type="entry name" value="Host-pathogen_enzymatic-act"/>
</dbReference>
<evidence type="ECO:0008006" key="3">
    <source>
        <dbReference type="Google" id="ProtNLM"/>
    </source>
</evidence>
<dbReference type="KEGG" id="bse:Bsel_1138"/>
<dbReference type="PANTHER" id="PTHR47197:SF3">
    <property type="entry name" value="DIHYDRO-HEME D1 DEHYDROGENASE"/>
    <property type="match status" value="1"/>
</dbReference>
<organism evidence="1 2">
    <name type="scientific">Bacillus selenitireducens (strain ATCC 700615 / DSM 15326 / MLS10)</name>
    <dbReference type="NCBI Taxonomy" id="439292"/>
    <lineage>
        <taxon>Bacteria</taxon>
        <taxon>Bacillati</taxon>
        <taxon>Bacillota</taxon>
        <taxon>Bacilli</taxon>
        <taxon>Bacillales</taxon>
        <taxon>Bacillaceae</taxon>
        <taxon>Salisediminibacterium</taxon>
    </lineage>
</organism>
<accession>D6Y151</accession>
<reference evidence="1" key="1">
    <citation type="submission" date="2009-10" db="EMBL/GenBank/DDBJ databases">
        <title>Complete sequence of Bacillus selenitireducens MLS10.</title>
        <authorList>
            <consortium name="US DOE Joint Genome Institute"/>
            <person name="Lucas S."/>
            <person name="Copeland A."/>
            <person name="Lapidus A."/>
            <person name="Glavina del Rio T."/>
            <person name="Dalin E."/>
            <person name="Tice H."/>
            <person name="Bruce D."/>
            <person name="Goodwin L."/>
            <person name="Pitluck S."/>
            <person name="Sims D."/>
            <person name="Brettin T."/>
            <person name="Detter J.C."/>
            <person name="Han C."/>
            <person name="Larimer F."/>
            <person name="Land M."/>
            <person name="Hauser L."/>
            <person name="Kyrpides N."/>
            <person name="Ovchinnikova G."/>
            <person name="Stolz J."/>
        </authorList>
    </citation>
    <scope>NUCLEOTIDE SEQUENCE [LARGE SCALE GENOMIC DNA]</scope>
    <source>
        <strain evidence="1">MLS10</strain>
    </source>
</reference>
<dbReference type="STRING" id="439292.Bsel_1138"/>
<dbReference type="OrthoDB" id="120019at2"/>
<name>D6Y151_BACIE</name>
<dbReference type="EMBL" id="CP001791">
    <property type="protein sequence ID" value="ADH98655.1"/>
    <property type="molecule type" value="Genomic_DNA"/>
</dbReference>
<proteinExistence type="predicted"/>
<dbReference type="Gene3D" id="2.130.10.10">
    <property type="entry name" value="YVTN repeat-like/Quinoprotein amine dehydrogenase"/>
    <property type="match status" value="1"/>
</dbReference>
<keyword evidence="2" id="KW-1185">Reference proteome</keyword>
<gene>
    <name evidence="1" type="ordered locus">Bsel_1138</name>
</gene>
<dbReference type="PANTHER" id="PTHR47197">
    <property type="entry name" value="PROTEIN NIRF"/>
    <property type="match status" value="1"/>
</dbReference>
<dbReference type="HOGENOM" id="CLU_071234_0_0_9"/>
<dbReference type="AlphaFoldDB" id="D6Y151"/>
<dbReference type="eggNOG" id="COG3391">
    <property type="taxonomic scope" value="Bacteria"/>
</dbReference>
<dbReference type="InterPro" id="IPR015943">
    <property type="entry name" value="WD40/YVTN_repeat-like_dom_sf"/>
</dbReference>
<dbReference type="InterPro" id="IPR011048">
    <property type="entry name" value="Haem_d1_sf"/>
</dbReference>
<dbReference type="Proteomes" id="UP000000271">
    <property type="component" value="Chromosome"/>
</dbReference>